<protein>
    <submittedName>
        <fullName evidence="8">Membrane protein DedA with SNARE-associated domain</fullName>
    </submittedName>
</protein>
<keyword evidence="3 6" id="KW-0812">Transmembrane</keyword>
<evidence type="ECO:0000259" key="7">
    <source>
        <dbReference type="Pfam" id="PF09335"/>
    </source>
</evidence>
<feature type="transmembrane region" description="Helical" evidence="6">
    <location>
        <begin position="140"/>
        <end position="160"/>
    </location>
</feature>
<feature type="domain" description="VTT" evidence="7">
    <location>
        <begin position="30"/>
        <end position="161"/>
    </location>
</feature>
<dbReference type="EMBL" id="JACIIV010000013">
    <property type="protein sequence ID" value="MBB6227874.1"/>
    <property type="molecule type" value="Genomic_DNA"/>
</dbReference>
<dbReference type="RefSeq" id="WP_184199201.1">
    <property type="nucleotide sequence ID" value="NZ_JACIIV010000013.1"/>
</dbReference>
<name>A0A841L5J7_9SPHN</name>
<evidence type="ECO:0000313" key="9">
    <source>
        <dbReference type="Proteomes" id="UP000538147"/>
    </source>
</evidence>
<dbReference type="Proteomes" id="UP000538147">
    <property type="component" value="Unassembled WGS sequence"/>
</dbReference>
<organism evidence="8 9">
    <name type="scientific">Polymorphobacter multimanifer</name>
    <dbReference type="NCBI Taxonomy" id="1070431"/>
    <lineage>
        <taxon>Bacteria</taxon>
        <taxon>Pseudomonadati</taxon>
        <taxon>Pseudomonadota</taxon>
        <taxon>Alphaproteobacteria</taxon>
        <taxon>Sphingomonadales</taxon>
        <taxon>Sphingosinicellaceae</taxon>
        <taxon>Polymorphobacter</taxon>
    </lineage>
</organism>
<feature type="transmembrane region" description="Helical" evidence="6">
    <location>
        <begin position="12"/>
        <end position="30"/>
    </location>
</feature>
<evidence type="ECO:0000313" key="8">
    <source>
        <dbReference type="EMBL" id="MBB6227874.1"/>
    </source>
</evidence>
<evidence type="ECO:0000256" key="5">
    <source>
        <dbReference type="ARBA" id="ARBA00023136"/>
    </source>
</evidence>
<comment type="caution">
    <text evidence="8">The sequence shown here is derived from an EMBL/GenBank/DDBJ whole genome shotgun (WGS) entry which is preliminary data.</text>
</comment>
<feature type="transmembrane region" description="Helical" evidence="6">
    <location>
        <begin position="50"/>
        <end position="71"/>
    </location>
</feature>
<feature type="transmembrane region" description="Helical" evidence="6">
    <location>
        <begin position="172"/>
        <end position="190"/>
    </location>
</feature>
<sequence length="198" mass="21722">MFDRILEFLGEAGYLGIALLMFLENVFPPIPSELIVPSAGYSAGQGRLNLAGVIAAATLGSVTGALFWYFVGKWIGDDRLKAWAARHGRWLTLRPRDVERVDRWFDAHSGSAVFFGRLVPAVRTLISVPAGIFGMGLGRFLLFSTLGSALWTTLLAVAGYQLQGQHALVGEWLNPVATLVIGAMVVWYVWRVASWRAE</sequence>
<keyword evidence="2" id="KW-1003">Cell membrane</keyword>
<keyword evidence="5 6" id="KW-0472">Membrane</keyword>
<dbReference type="PANTHER" id="PTHR42709:SF6">
    <property type="entry name" value="UNDECAPRENYL PHOSPHATE TRANSPORTER A"/>
    <property type="match status" value="1"/>
</dbReference>
<proteinExistence type="predicted"/>
<evidence type="ECO:0000256" key="2">
    <source>
        <dbReference type="ARBA" id="ARBA00022475"/>
    </source>
</evidence>
<accession>A0A841L5J7</accession>
<comment type="subcellular location">
    <subcellularLocation>
        <location evidence="1">Cell membrane</location>
        <topology evidence="1">Multi-pass membrane protein</topology>
    </subcellularLocation>
</comment>
<evidence type="ECO:0000256" key="6">
    <source>
        <dbReference type="SAM" id="Phobius"/>
    </source>
</evidence>
<dbReference type="PANTHER" id="PTHR42709">
    <property type="entry name" value="ALKALINE PHOSPHATASE LIKE PROTEIN"/>
    <property type="match status" value="1"/>
</dbReference>
<dbReference type="InterPro" id="IPR051311">
    <property type="entry name" value="DedA_domain"/>
</dbReference>
<dbReference type="GO" id="GO:0005886">
    <property type="term" value="C:plasma membrane"/>
    <property type="evidence" value="ECO:0007669"/>
    <property type="project" value="UniProtKB-SubCell"/>
</dbReference>
<evidence type="ECO:0000256" key="1">
    <source>
        <dbReference type="ARBA" id="ARBA00004651"/>
    </source>
</evidence>
<gene>
    <name evidence="8" type="ORF">FHS79_002055</name>
</gene>
<evidence type="ECO:0000256" key="4">
    <source>
        <dbReference type="ARBA" id="ARBA00022989"/>
    </source>
</evidence>
<keyword evidence="9" id="KW-1185">Reference proteome</keyword>
<reference evidence="8 9" key="1">
    <citation type="submission" date="2020-08" db="EMBL/GenBank/DDBJ databases">
        <title>Genomic Encyclopedia of Type Strains, Phase IV (KMG-IV): sequencing the most valuable type-strain genomes for metagenomic binning, comparative biology and taxonomic classification.</title>
        <authorList>
            <person name="Goeker M."/>
        </authorList>
    </citation>
    <scope>NUCLEOTIDE SEQUENCE [LARGE SCALE GENOMIC DNA]</scope>
    <source>
        <strain evidence="8 9">DSM 102189</strain>
    </source>
</reference>
<keyword evidence="4 6" id="KW-1133">Transmembrane helix</keyword>
<dbReference type="InterPro" id="IPR032816">
    <property type="entry name" value="VTT_dom"/>
</dbReference>
<evidence type="ECO:0000256" key="3">
    <source>
        <dbReference type="ARBA" id="ARBA00022692"/>
    </source>
</evidence>
<dbReference type="Pfam" id="PF09335">
    <property type="entry name" value="VTT_dom"/>
    <property type="match status" value="1"/>
</dbReference>
<dbReference type="AlphaFoldDB" id="A0A841L5J7"/>